<dbReference type="Gene3D" id="3.40.50.300">
    <property type="entry name" value="P-loop containing nucleotide triphosphate hydrolases"/>
    <property type="match status" value="1"/>
</dbReference>
<evidence type="ECO:0008006" key="4">
    <source>
        <dbReference type="Google" id="ProtNLM"/>
    </source>
</evidence>
<reference evidence="2" key="2">
    <citation type="submission" date="2023-01" db="EMBL/GenBank/DDBJ databases">
        <authorList>
            <person name="Sun Q."/>
            <person name="Evtushenko L."/>
        </authorList>
    </citation>
    <scope>NUCLEOTIDE SEQUENCE</scope>
    <source>
        <strain evidence="2">VKM B-1513</strain>
    </source>
</reference>
<feature type="region of interest" description="Disordered" evidence="1">
    <location>
        <begin position="217"/>
        <end position="238"/>
    </location>
</feature>
<evidence type="ECO:0000313" key="3">
    <source>
        <dbReference type="Proteomes" id="UP001143486"/>
    </source>
</evidence>
<name>A0A9W6MPA9_9PROT</name>
<dbReference type="InterPro" id="IPR027417">
    <property type="entry name" value="P-loop_NTPase"/>
</dbReference>
<dbReference type="RefSeq" id="WP_271187128.1">
    <property type="nucleotide sequence ID" value="NZ_BSFE01000006.1"/>
</dbReference>
<sequence length="266" mass="29696">MPLIRMHADNLDARNTEFDQQPLARPVFLNSVPKSGTHLLRNVMRMFVPVEQHYPAAFIQHPILAQHRKAFDAEAPKLSWGHLLFSDLSAIALKGVRHILLVRDPYDWVIARARFFLSDTFQANLEHLKKDAVSVEDMLNMMIFGIPGKAPTLSEIYTHNAVSWLGTGIHLVRYEELAVHCGDPDTLDAHAYFARLLDAAGVGELPEDWRDRVRVGADRGQSGTARENLAGRSTTFPDTLPDTQKRLVDYAAPGLRALLGYGTGPV</sequence>
<dbReference type="SUPFAM" id="SSF52540">
    <property type="entry name" value="P-loop containing nucleoside triphosphate hydrolases"/>
    <property type="match status" value="1"/>
</dbReference>
<gene>
    <name evidence="2" type="ORF">GCM10017621_22740</name>
</gene>
<dbReference type="Proteomes" id="UP001143486">
    <property type="component" value="Unassembled WGS sequence"/>
</dbReference>
<protein>
    <recommendedName>
        <fullName evidence="4">Sulfotransferase domain-containing protein</fullName>
    </recommendedName>
</protein>
<dbReference type="AlphaFoldDB" id="A0A9W6MPA9"/>
<comment type="caution">
    <text evidence="2">The sequence shown here is derived from an EMBL/GenBank/DDBJ whole genome shotgun (WGS) entry which is preliminary data.</text>
</comment>
<keyword evidence="3" id="KW-1185">Reference proteome</keyword>
<accession>A0A9W6MPA9</accession>
<dbReference type="EMBL" id="BSFE01000006">
    <property type="protein sequence ID" value="GLK52766.1"/>
    <property type="molecule type" value="Genomic_DNA"/>
</dbReference>
<reference evidence="2" key="1">
    <citation type="journal article" date="2014" name="Int. J. Syst. Evol. Microbiol.">
        <title>Complete genome sequence of Corynebacterium casei LMG S-19264T (=DSM 44701T), isolated from a smear-ripened cheese.</title>
        <authorList>
            <consortium name="US DOE Joint Genome Institute (JGI-PGF)"/>
            <person name="Walter F."/>
            <person name="Albersmeier A."/>
            <person name="Kalinowski J."/>
            <person name="Ruckert C."/>
        </authorList>
    </citation>
    <scope>NUCLEOTIDE SEQUENCE</scope>
    <source>
        <strain evidence="2">VKM B-1513</strain>
    </source>
</reference>
<evidence type="ECO:0000313" key="2">
    <source>
        <dbReference type="EMBL" id="GLK52766.1"/>
    </source>
</evidence>
<proteinExistence type="predicted"/>
<organism evidence="2 3">
    <name type="scientific">Maricaulis virginensis</name>
    <dbReference type="NCBI Taxonomy" id="144022"/>
    <lineage>
        <taxon>Bacteria</taxon>
        <taxon>Pseudomonadati</taxon>
        <taxon>Pseudomonadota</taxon>
        <taxon>Alphaproteobacteria</taxon>
        <taxon>Maricaulales</taxon>
        <taxon>Maricaulaceae</taxon>
        <taxon>Maricaulis</taxon>
    </lineage>
</organism>
<feature type="compositionally biased region" description="Polar residues" evidence="1">
    <location>
        <begin position="221"/>
        <end position="237"/>
    </location>
</feature>
<evidence type="ECO:0000256" key="1">
    <source>
        <dbReference type="SAM" id="MobiDB-lite"/>
    </source>
</evidence>